<protein>
    <recommendedName>
        <fullName evidence="2">Putative plant transposon protein domain-containing protein</fullName>
    </recommendedName>
</protein>
<feature type="compositionally biased region" description="Polar residues" evidence="1">
    <location>
        <begin position="21"/>
        <end position="34"/>
    </location>
</feature>
<evidence type="ECO:0000313" key="3">
    <source>
        <dbReference type="EMBL" id="KEH16268.1"/>
    </source>
</evidence>
<gene>
    <name evidence="3" type="ORF">MTR_0254s0030</name>
</gene>
<evidence type="ECO:0000259" key="2">
    <source>
        <dbReference type="Pfam" id="PF20167"/>
    </source>
</evidence>
<dbReference type="Proteomes" id="UP000002051">
    <property type="component" value="Unassembled WGS sequence"/>
</dbReference>
<feature type="compositionally biased region" description="Acidic residues" evidence="1">
    <location>
        <begin position="94"/>
        <end position="121"/>
    </location>
</feature>
<name>A0A072TH34_MEDTR</name>
<reference evidence="3 5" key="1">
    <citation type="journal article" date="2011" name="Nature">
        <title>The Medicago genome provides insight into the evolution of rhizobial symbioses.</title>
        <authorList>
            <person name="Young N.D."/>
            <person name="Debelle F."/>
            <person name="Oldroyd G.E."/>
            <person name="Geurts R."/>
            <person name="Cannon S.B."/>
            <person name="Udvardi M.K."/>
            <person name="Benedito V.A."/>
            <person name="Mayer K.F."/>
            <person name="Gouzy J."/>
            <person name="Schoof H."/>
            <person name="Van de Peer Y."/>
            <person name="Proost S."/>
            <person name="Cook D.R."/>
            <person name="Meyers B.C."/>
            <person name="Spannagl M."/>
            <person name="Cheung F."/>
            <person name="De Mita S."/>
            <person name="Krishnakumar V."/>
            <person name="Gundlach H."/>
            <person name="Zhou S."/>
            <person name="Mudge J."/>
            <person name="Bharti A.K."/>
            <person name="Murray J.D."/>
            <person name="Naoumkina M.A."/>
            <person name="Rosen B."/>
            <person name="Silverstein K.A."/>
            <person name="Tang H."/>
            <person name="Rombauts S."/>
            <person name="Zhao P.X."/>
            <person name="Zhou P."/>
            <person name="Barbe V."/>
            <person name="Bardou P."/>
            <person name="Bechner M."/>
            <person name="Bellec A."/>
            <person name="Berger A."/>
            <person name="Berges H."/>
            <person name="Bidwell S."/>
            <person name="Bisseling T."/>
            <person name="Choisne N."/>
            <person name="Couloux A."/>
            <person name="Denny R."/>
            <person name="Deshpande S."/>
            <person name="Dai X."/>
            <person name="Doyle J.J."/>
            <person name="Dudez A.M."/>
            <person name="Farmer A.D."/>
            <person name="Fouteau S."/>
            <person name="Franken C."/>
            <person name="Gibelin C."/>
            <person name="Gish J."/>
            <person name="Goldstein S."/>
            <person name="Gonzalez A.J."/>
            <person name="Green P.J."/>
            <person name="Hallab A."/>
            <person name="Hartog M."/>
            <person name="Hua A."/>
            <person name="Humphray S.J."/>
            <person name="Jeong D.H."/>
            <person name="Jing Y."/>
            <person name="Jocker A."/>
            <person name="Kenton S.M."/>
            <person name="Kim D.J."/>
            <person name="Klee K."/>
            <person name="Lai H."/>
            <person name="Lang C."/>
            <person name="Lin S."/>
            <person name="Macmil S.L."/>
            <person name="Magdelenat G."/>
            <person name="Matthews L."/>
            <person name="McCorrison J."/>
            <person name="Monaghan E.L."/>
            <person name="Mun J.H."/>
            <person name="Najar F.Z."/>
            <person name="Nicholson C."/>
            <person name="Noirot C."/>
            <person name="O'Bleness M."/>
            <person name="Paule C.R."/>
            <person name="Poulain J."/>
            <person name="Prion F."/>
            <person name="Qin B."/>
            <person name="Qu C."/>
            <person name="Retzel E.F."/>
            <person name="Riddle C."/>
            <person name="Sallet E."/>
            <person name="Samain S."/>
            <person name="Samson N."/>
            <person name="Sanders I."/>
            <person name="Saurat O."/>
            <person name="Scarpelli C."/>
            <person name="Schiex T."/>
            <person name="Segurens B."/>
            <person name="Severin A.J."/>
            <person name="Sherrier D.J."/>
            <person name="Shi R."/>
            <person name="Sims S."/>
            <person name="Singer S.R."/>
            <person name="Sinharoy S."/>
            <person name="Sterck L."/>
            <person name="Viollet A."/>
            <person name="Wang B.B."/>
            <person name="Wang K."/>
            <person name="Wang M."/>
            <person name="Wang X."/>
            <person name="Warfsmann J."/>
            <person name="Weissenbach J."/>
            <person name="White D.D."/>
            <person name="White J.D."/>
            <person name="Wiley G.B."/>
            <person name="Wincker P."/>
            <person name="Xing Y."/>
            <person name="Yang L."/>
            <person name="Yao Z."/>
            <person name="Ying F."/>
            <person name="Zhai J."/>
            <person name="Zhou L."/>
            <person name="Zuber A."/>
            <person name="Denarie J."/>
            <person name="Dixon R.A."/>
            <person name="May G.D."/>
            <person name="Schwartz D.C."/>
            <person name="Rogers J."/>
            <person name="Quetier F."/>
            <person name="Town C.D."/>
            <person name="Roe B.A."/>
        </authorList>
    </citation>
    <scope>NUCLEOTIDE SEQUENCE [LARGE SCALE GENOMIC DNA]</scope>
    <source>
        <strain evidence="3">A17</strain>
        <strain evidence="4 5">cv. Jemalong A17</strain>
    </source>
</reference>
<reference evidence="3 5" key="2">
    <citation type="journal article" date="2014" name="BMC Genomics">
        <title>An improved genome release (version Mt4.0) for the model legume Medicago truncatula.</title>
        <authorList>
            <person name="Tang H."/>
            <person name="Krishnakumar V."/>
            <person name="Bidwell S."/>
            <person name="Rosen B."/>
            <person name="Chan A."/>
            <person name="Zhou S."/>
            <person name="Gentzbittel L."/>
            <person name="Childs K.L."/>
            <person name="Yandell M."/>
            <person name="Gundlach H."/>
            <person name="Mayer K.F."/>
            <person name="Schwartz D.C."/>
            <person name="Town C.D."/>
        </authorList>
    </citation>
    <scope>GENOME REANNOTATION</scope>
    <source>
        <strain evidence="3">A17</strain>
        <strain evidence="4 5">cv. Jemalong A17</strain>
    </source>
</reference>
<feature type="compositionally biased region" description="Basic and acidic residues" evidence="1">
    <location>
        <begin position="179"/>
        <end position="188"/>
    </location>
</feature>
<keyword evidence="5" id="KW-1185">Reference proteome</keyword>
<feature type="compositionally biased region" description="Polar residues" evidence="1">
    <location>
        <begin position="447"/>
        <end position="459"/>
    </location>
</feature>
<dbReference type="EnsemblPlants" id="KEH16268">
    <property type="protein sequence ID" value="KEH16268"/>
    <property type="gene ID" value="MTR_0254s0030"/>
</dbReference>
<feature type="region of interest" description="Disordered" evidence="1">
    <location>
        <begin position="447"/>
        <end position="494"/>
    </location>
</feature>
<sequence length="792" mass="88166">MARTKTTPRLSEEHFQPPPSNTAADQTSDQQLLSETPVRTILQDVIIPASENPKSSKTRSSKKPIIKPRPIPTRRSTRMKKPLKKPKVSHVNLDSDEEKEDDEDSEDETEEDPEEEDEDSEQTLSDAMKSVKASSKRDKELTKIILQRRKEIAAEAMPLSEEKTSEDEEASEEEESEEKAEKEEEKGSSKKHGKGKDITKLAATLKASRAEKIALRPMCRTKYFNLESLETKAWNMKEFTEPQGWTNFITLQEHTYEDLVREFYTNLSVQEKKNGNEKFLISSVKGVKIKMTQEFVSEAFKIPNEGNQLYSSFWFDESRVNRNKLIVKYTKENHTFNSTNLEDTPKILHNMIRHCLLPRCGSFELVSDIDLCFIYHLMKKIKLNLCFIIIQHMIDSCLAIKQTSAGLPYGMHLTSIFQKAKVPLEGEKRKLDFMTFSSKTLGQLHITSSNMPASKTSGPSGSGKRNSDQNVQKAVKKRRVEEITDTKTPSPPAENLFSEVSKLAKEIVDGETQEVAELLASNMNIEEEAQDVEFSTGFDLNIEDINIDFNSELFQDGQETTQQAQEGQNVEIPAVQNVQKVETSAGQNVAVTEAQNDEDIHVMADQDNQELDDQHASNELPPDGQLSVDPMPLASGSLPSEEVQLMAQNGQNVNPSSSSMDSVAGATNFLVSDLPTPPFIPSSTPPPPQMKTTTRSKLPNMAALFDSLNTFVSANRVQAVASGPAEPAKPSRAEKIASRALRVSTKTHKIACVLADWTVKVHAPGLAIPPPVFVDPSIFEAEPSSDSGDSTP</sequence>
<reference evidence="4" key="3">
    <citation type="submission" date="2015-06" db="UniProtKB">
        <authorList>
            <consortium name="EnsemblPlants"/>
        </authorList>
    </citation>
    <scope>IDENTIFICATION</scope>
    <source>
        <strain evidence="4">cv. Jemalong A17</strain>
    </source>
</reference>
<feature type="compositionally biased region" description="Basic residues" evidence="1">
    <location>
        <begin position="75"/>
        <end position="88"/>
    </location>
</feature>
<dbReference type="GO" id="GO:0000380">
    <property type="term" value="P:alternative mRNA splicing, via spliceosome"/>
    <property type="evidence" value="ECO:0000318"/>
    <property type="project" value="GO_Central"/>
</dbReference>
<feature type="region of interest" description="Disordered" evidence="1">
    <location>
        <begin position="613"/>
        <end position="637"/>
    </location>
</feature>
<dbReference type="EMBL" id="KL402979">
    <property type="protein sequence ID" value="KEH16268.1"/>
    <property type="molecule type" value="Genomic_DNA"/>
</dbReference>
<evidence type="ECO:0000313" key="4">
    <source>
        <dbReference type="EnsemblPlants" id="KEH16268"/>
    </source>
</evidence>
<dbReference type="Pfam" id="PF20167">
    <property type="entry name" value="Transposase_32"/>
    <property type="match status" value="1"/>
</dbReference>
<feature type="compositionally biased region" description="Basic residues" evidence="1">
    <location>
        <begin position="56"/>
        <end position="66"/>
    </location>
</feature>
<dbReference type="InterPro" id="IPR046796">
    <property type="entry name" value="Transposase_32_dom"/>
</dbReference>
<evidence type="ECO:0000313" key="5">
    <source>
        <dbReference type="Proteomes" id="UP000002051"/>
    </source>
</evidence>
<feature type="compositionally biased region" description="Acidic residues" evidence="1">
    <location>
        <begin position="164"/>
        <end position="178"/>
    </location>
</feature>
<organism evidence="3 5">
    <name type="scientific">Medicago truncatula</name>
    <name type="common">Barrel medic</name>
    <name type="synonym">Medicago tribuloides</name>
    <dbReference type="NCBI Taxonomy" id="3880"/>
    <lineage>
        <taxon>Eukaryota</taxon>
        <taxon>Viridiplantae</taxon>
        <taxon>Streptophyta</taxon>
        <taxon>Embryophyta</taxon>
        <taxon>Tracheophyta</taxon>
        <taxon>Spermatophyta</taxon>
        <taxon>Magnoliopsida</taxon>
        <taxon>eudicotyledons</taxon>
        <taxon>Gunneridae</taxon>
        <taxon>Pentapetalae</taxon>
        <taxon>rosids</taxon>
        <taxon>fabids</taxon>
        <taxon>Fabales</taxon>
        <taxon>Fabaceae</taxon>
        <taxon>Papilionoideae</taxon>
        <taxon>50 kb inversion clade</taxon>
        <taxon>NPAAA clade</taxon>
        <taxon>Hologalegina</taxon>
        <taxon>IRL clade</taxon>
        <taxon>Trifolieae</taxon>
        <taxon>Medicago</taxon>
    </lineage>
</organism>
<dbReference type="GO" id="GO:0005634">
    <property type="term" value="C:nucleus"/>
    <property type="evidence" value="ECO:0000318"/>
    <property type="project" value="GO_Central"/>
</dbReference>
<feature type="domain" description="Putative plant transposon protein" evidence="2">
    <location>
        <begin position="243"/>
        <end position="423"/>
    </location>
</feature>
<proteinExistence type="predicted"/>
<feature type="region of interest" description="Disordered" evidence="1">
    <location>
        <begin position="152"/>
        <end position="196"/>
    </location>
</feature>
<dbReference type="PaxDb" id="3880-AES65599"/>
<dbReference type="GO" id="GO:0003723">
    <property type="term" value="F:RNA binding"/>
    <property type="evidence" value="ECO:0000318"/>
    <property type="project" value="GO_Central"/>
</dbReference>
<dbReference type="AlphaFoldDB" id="A0A072TH34"/>
<evidence type="ECO:0000256" key="1">
    <source>
        <dbReference type="SAM" id="MobiDB-lite"/>
    </source>
</evidence>
<feature type="region of interest" description="Disordered" evidence="1">
    <location>
        <begin position="1"/>
        <end position="138"/>
    </location>
</feature>
<dbReference type="HOGENOM" id="CLU_019545_0_0_1"/>
<accession>A0A072TH34</accession>